<evidence type="ECO:0000313" key="1">
    <source>
        <dbReference type="EMBL" id="MED6279557.1"/>
    </source>
</evidence>
<reference evidence="1 2" key="1">
    <citation type="submission" date="2021-06" db="EMBL/GenBank/DDBJ databases">
        <authorList>
            <person name="Palmer J.M."/>
        </authorList>
    </citation>
    <scope>NUCLEOTIDE SEQUENCE [LARGE SCALE GENOMIC DNA]</scope>
    <source>
        <strain evidence="1 2">CL_MEX2019</strain>
        <tissue evidence="1">Muscle</tissue>
    </source>
</reference>
<gene>
    <name evidence="1" type="ORF">CHARACLAT_001910</name>
</gene>
<organism evidence="1 2">
    <name type="scientific">Characodon lateralis</name>
    <dbReference type="NCBI Taxonomy" id="208331"/>
    <lineage>
        <taxon>Eukaryota</taxon>
        <taxon>Metazoa</taxon>
        <taxon>Chordata</taxon>
        <taxon>Craniata</taxon>
        <taxon>Vertebrata</taxon>
        <taxon>Euteleostomi</taxon>
        <taxon>Actinopterygii</taxon>
        <taxon>Neopterygii</taxon>
        <taxon>Teleostei</taxon>
        <taxon>Neoteleostei</taxon>
        <taxon>Acanthomorphata</taxon>
        <taxon>Ovalentaria</taxon>
        <taxon>Atherinomorphae</taxon>
        <taxon>Cyprinodontiformes</taxon>
        <taxon>Goodeidae</taxon>
        <taxon>Characodon</taxon>
    </lineage>
</organism>
<comment type="caution">
    <text evidence="1">The sequence shown here is derived from an EMBL/GenBank/DDBJ whole genome shotgun (WGS) entry which is preliminary data.</text>
</comment>
<protein>
    <submittedName>
        <fullName evidence="1">Uncharacterized protein</fullName>
    </submittedName>
</protein>
<sequence length="126" mass="14452">NNCNSGGAANSQFRGEIILIENKVIHNTNLTFIIDEEESPFVVPFKACQGTAIMRKKVLCQMKPDLNFLVYVQSTVCDRKLKLDITLNTYPHSETRWWQHHAVEMLFFSSGRWIELNTGQSSKKTC</sequence>
<name>A0ABU7DWY0_9TELE</name>
<dbReference type="EMBL" id="JAHUTJ010041060">
    <property type="protein sequence ID" value="MED6279557.1"/>
    <property type="molecule type" value="Genomic_DNA"/>
</dbReference>
<evidence type="ECO:0000313" key="2">
    <source>
        <dbReference type="Proteomes" id="UP001352852"/>
    </source>
</evidence>
<keyword evidence="2" id="KW-1185">Reference proteome</keyword>
<feature type="non-terminal residue" evidence="1">
    <location>
        <position position="1"/>
    </location>
</feature>
<proteinExistence type="predicted"/>
<accession>A0ABU7DWY0</accession>
<dbReference type="Proteomes" id="UP001352852">
    <property type="component" value="Unassembled WGS sequence"/>
</dbReference>